<evidence type="ECO:0000259" key="2">
    <source>
        <dbReference type="Pfam" id="PF09820"/>
    </source>
</evidence>
<organism evidence="3 4">
    <name type="scientific">Marasmius crinis-equi</name>
    <dbReference type="NCBI Taxonomy" id="585013"/>
    <lineage>
        <taxon>Eukaryota</taxon>
        <taxon>Fungi</taxon>
        <taxon>Dikarya</taxon>
        <taxon>Basidiomycota</taxon>
        <taxon>Agaricomycotina</taxon>
        <taxon>Agaricomycetes</taxon>
        <taxon>Agaricomycetidae</taxon>
        <taxon>Agaricales</taxon>
        <taxon>Marasmiineae</taxon>
        <taxon>Marasmiaceae</taxon>
        <taxon>Marasmius</taxon>
    </lineage>
</organism>
<dbReference type="Proteomes" id="UP001465976">
    <property type="component" value="Unassembled WGS sequence"/>
</dbReference>
<feature type="compositionally biased region" description="Low complexity" evidence="1">
    <location>
        <begin position="34"/>
        <end position="51"/>
    </location>
</feature>
<dbReference type="PANTHER" id="PTHR34825">
    <property type="entry name" value="CONSERVED PROTEIN, WITH A WEAK D-GALACTARATE DEHYDRATASE/ALTRONATE HYDROLASE DOMAIN"/>
    <property type="match status" value="1"/>
</dbReference>
<gene>
    <name evidence="3" type="ORF">V5O48_018599</name>
</gene>
<name>A0ABR3EKT1_9AGAR</name>
<evidence type="ECO:0000313" key="4">
    <source>
        <dbReference type="Proteomes" id="UP001465976"/>
    </source>
</evidence>
<protein>
    <recommendedName>
        <fullName evidence="2">AAA-ATPase-like domain-containing protein</fullName>
    </recommendedName>
</protein>
<keyword evidence="4" id="KW-1185">Reference proteome</keyword>
<dbReference type="EMBL" id="JBAHYK010003471">
    <property type="protein sequence ID" value="KAL0563468.1"/>
    <property type="molecule type" value="Genomic_DNA"/>
</dbReference>
<reference evidence="3 4" key="1">
    <citation type="submission" date="2024-02" db="EMBL/GenBank/DDBJ databases">
        <title>A draft genome for the cacao thread blight pathogen Marasmius crinis-equi.</title>
        <authorList>
            <person name="Cohen S.P."/>
            <person name="Baruah I.K."/>
            <person name="Amoako-Attah I."/>
            <person name="Bukari Y."/>
            <person name="Meinhardt L.W."/>
            <person name="Bailey B.A."/>
        </authorList>
    </citation>
    <scope>NUCLEOTIDE SEQUENCE [LARGE SCALE GENOMIC DNA]</scope>
    <source>
        <strain evidence="3 4">GH-76</strain>
    </source>
</reference>
<accession>A0ABR3EKT1</accession>
<comment type="caution">
    <text evidence="3">The sequence shown here is derived from an EMBL/GenBank/DDBJ whole genome shotgun (WGS) entry which is preliminary data.</text>
</comment>
<dbReference type="PANTHER" id="PTHR34825:SF1">
    <property type="entry name" value="AAA-ATPASE-LIKE DOMAIN-CONTAINING PROTEIN"/>
    <property type="match status" value="1"/>
</dbReference>
<evidence type="ECO:0000313" key="3">
    <source>
        <dbReference type="EMBL" id="KAL0563468.1"/>
    </source>
</evidence>
<feature type="region of interest" description="Disordered" evidence="1">
    <location>
        <begin position="28"/>
        <end position="93"/>
    </location>
</feature>
<dbReference type="InterPro" id="IPR018631">
    <property type="entry name" value="AAA-ATPase-like_dom"/>
</dbReference>
<feature type="compositionally biased region" description="Polar residues" evidence="1">
    <location>
        <begin position="62"/>
        <end position="71"/>
    </location>
</feature>
<feature type="domain" description="AAA-ATPase-like" evidence="2">
    <location>
        <begin position="124"/>
        <end position="317"/>
    </location>
</feature>
<dbReference type="Pfam" id="PF09820">
    <property type="entry name" value="AAA-ATPase_like"/>
    <property type="match status" value="1"/>
</dbReference>
<evidence type="ECO:0000256" key="1">
    <source>
        <dbReference type="SAM" id="MobiDB-lite"/>
    </source>
</evidence>
<proteinExistence type="predicted"/>
<sequence length="426" mass="48404">MITHPRSVKREGSDHSLISAFSISNDPWCPPSPSHSTSSTSSSQSVPSLHSTSRDPALWSSDPETVPSSPIEQRDSEHPQHPTLPKPTSPSSDTPYARVYLAYSKETLSSTTTDFKILVDFLHFRDRTPILNFTNENRRVLFRTPAGYGKTSAISMLNHFYDFRFDSTFAHNFQNTEAENYKMWDHNDSYVLNLDFGRLGVKDHDFDIDKKLNSALEEFVKDYGLFSSTESESIQYQDPVAASTLNNIIENAIEYAENFKLVICIDDYDIPYWEASELESVEECRKVHETLGNFFEEIACWTSSSSFISLVFITGETSILPFLPGLRTRFPVFDIKDEDFADGVHGFDEDDVQRIGQVLNERFHSLGLDVAANTFLESSEAMMETSQCDYLGYSCNTVLRFYRDRLEHAAREVESTPALRLPLKTS</sequence>